<evidence type="ECO:0000256" key="1">
    <source>
        <dbReference type="ARBA" id="ARBA00004141"/>
    </source>
</evidence>
<feature type="transmembrane region" description="Helical" evidence="6">
    <location>
        <begin position="186"/>
        <end position="206"/>
    </location>
</feature>
<dbReference type="KEGG" id="lsw:GTO87_08025"/>
<keyword evidence="2" id="KW-0813">Transport</keyword>
<dbReference type="PANTHER" id="PTHR43243">
    <property type="entry name" value="INNER MEMBRANE TRANSPORTER YGJI-RELATED"/>
    <property type="match status" value="1"/>
</dbReference>
<proteinExistence type="predicted"/>
<evidence type="ECO:0000313" key="7">
    <source>
        <dbReference type="EMBL" id="QLL78532.1"/>
    </source>
</evidence>
<feature type="transmembrane region" description="Helical" evidence="6">
    <location>
        <begin position="156"/>
        <end position="174"/>
    </location>
</feature>
<feature type="transmembrane region" description="Helical" evidence="6">
    <location>
        <begin position="351"/>
        <end position="372"/>
    </location>
</feature>
<dbReference type="PANTHER" id="PTHR43243:SF4">
    <property type="entry name" value="CATIONIC AMINO ACID TRANSPORTER 4"/>
    <property type="match status" value="1"/>
</dbReference>
<evidence type="ECO:0000256" key="4">
    <source>
        <dbReference type="ARBA" id="ARBA00022989"/>
    </source>
</evidence>
<evidence type="ECO:0000256" key="2">
    <source>
        <dbReference type="ARBA" id="ARBA00022448"/>
    </source>
</evidence>
<feature type="transmembrane region" description="Helical" evidence="6">
    <location>
        <begin position="378"/>
        <end position="398"/>
    </location>
</feature>
<keyword evidence="5 6" id="KW-0472">Membrane</keyword>
<keyword evidence="4 6" id="KW-1133">Transmembrane helix</keyword>
<feature type="transmembrane region" description="Helical" evidence="6">
    <location>
        <begin position="256"/>
        <end position="281"/>
    </location>
</feature>
<organism evidence="7 8">
    <name type="scientific">Ligilactobacillus saerimneri</name>
    <dbReference type="NCBI Taxonomy" id="228229"/>
    <lineage>
        <taxon>Bacteria</taxon>
        <taxon>Bacillati</taxon>
        <taxon>Bacillota</taxon>
        <taxon>Bacilli</taxon>
        <taxon>Lactobacillales</taxon>
        <taxon>Lactobacillaceae</taxon>
        <taxon>Ligilactobacillus</taxon>
    </lineage>
</organism>
<evidence type="ECO:0000313" key="8">
    <source>
        <dbReference type="Proteomes" id="UP000510886"/>
    </source>
</evidence>
<dbReference type="AlphaFoldDB" id="A0A7H9EMK6"/>
<reference evidence="7 8" key="1">
    <citation type="submission" date="2020-01" db="EMBL/GenBank/DDBJ databases">
        <title>Complete and circular genome sequences of six lactobacillus isolates from horses.</title>
        <authorList>
            <person name="Hassan H.M."/>
        </authorList>
    </citation>
    <scope>NUCLEOTIDE SEQUENCE [LARGE SCALE GENOMIC DNA]</scope>
    <source>
        <strain evidence="7 8">1A</strain>
    </source>
</reference>
<feature type="transmembrane region" description="Helical" evidence="6">
    <location>
        <begin position="410"/>
        <end position="429"/>
    </location>
</feature>
<feature type="transmembrane region" description="Helical" evidence="6">
    <location>
        <begin position="103"/>
        <end position="130"/>
    </location>
</feature>
<feature type="transmembrane region" description="Helical" evidence="6">
    <location>
        <begin position="435"/>
        <end position="453"/>
    </location>
</feature>
<dbReference type="GO" id="GO:0016020">
    <property type="term" value="C:membrane"/>
    <property type="evidence" value="ECO:0007669"/>
    <property type="project" value="UniProtKB-SubCell"/>
</dbReference>
<accession>A0A7H9EMK6</accession>
<dbReference type="InterPro" id="IPR002293">
    <property type="entry name" value="AA/rel_permease1"/>
</dbReference>
<dbReference type="Pfam" id="PF13520">
    <property type="entry name" value="AA_permease_2"/>
    <property type="match status" value="1"/>
</dbReference>
<dbReference type="RefSeq" id="WP_180848712.1">
    <property type="nucleotide sequence ID" value="NZ_CP047418.1"/>
</dbReference>
<dbReference type="EMBL" id="CP047418">
    <property type="protein sequence ID" value="QLL78532.1"/>
    <property type="molecule type" value="Genomic_DNA"/>
</dbReference>
<dbReference type="Proteomes" id="UP000510886">
    <property type="component" value="Chromosome"/>
</dbReference>
<dbReference type="GO" id="GO:0015171">
    <property type="term" value="F:amino acid transmembrane transporter activity"/>
    <property type="evidence" value="ECO:0007669"/>
    <property type="project" value="TreeGrafter"/>
</dbReference>
<feature type="transmembrane region" description="Helical" evidence="6">
    <location>
        <begin position="32"/>
        <end position="55"/>
    </location>
</feature>
<sequence length="464" mass="49760">MGLKERLFQKEDLSRYLASDKGFTKTLNARDLISLGVGVVIGTGIFILPGTVAALHSGPAISLSFVIAALVCSLSAMCYAELSSALPVAGSAYSFGNVLYGESIGWFLGWALILEYMLAVAAVSTGWASYFNSFISALGLHMPQALSGPFDPAHGTYINITAVASVLIVALLLAHGSRTSVRVNDIMVIVKVIIILIFVVVGAFFIKGKNLHPFMPYGFSGVIKGSSLVFFAYLGFDVVAASAADVKDPQKNMPRGIIGTLVITTILYIAVSVVLTGMVYYKQLDVSNPVAYALQLVHQDWVAAILSVGALAGMATSMISTMFSSTRLIYSIGRDGLFPEALGKINPKTKVPTNSLIIVTIIIAFFGGVVSLDQITSLVNIGTLLAFTFVSYGVIRLRKRPDIENTGFKVPFYPVLPLISVIMCLALMTQLPAETWLASLVWFIIGAVIYLSYGIRHSKLNKVD</sequence>
<feature type="transmembrane region" description="Helical" evidence="6">
    <location>
        <begin position="226"/>
        <end position="244"/>
    </location>
</feature>
<dbReference type="PIRSF" id="PIRSF006060">
    <property type="entry name" value="AA_transporter"/>
    <property type="match status" value="1"/>
</dbReference>
<evidence type="ECO:0000256" key="5">
    <source>
        <dbReference type="ARBA" id="ARBA00023136"/>
    </source>
</evidence>
<evidence type="ECO:0000256" key="6">
    <source>
        <dbReference type="SAM" id="Phobius"/>
    </source>
</evidence>
<dbReference type="Gene3D" id="1.20.1740.10">
    <property type="entry name" value="Amino acid/polyamine transporter I"/>
    <property type="match status" value="1"/>
</dbReference>
<name>A0A7H9EMK6_9LACO</name>
<evidence type="ECO:0000256" key="3">
    <source>
        <dbReference type="ARBA" id="ARBA00022692"/>
    </source>
</evidence>
<feature type="transmembrane region" description="Helical" evidence="6">
    <location>
        <begin position="61"/>
        <end position="82"/>
    </location>
</feature>
<protein>
    <submittedName>
        <fullName evidence="7">Amino acid permease</fullName>
    </submittedName>
</protein>
<keyword evidence="3 6" id="KW-0812">Transmembrane</keyword>
<comment type="subcellular location">
    <subcellularLocation>
        <location evidence="1">Membrane</location>
        <topology evidence="1">Multi-pass membrane protein</topology>
    </subcellularLocation>
</comment>
<feature type="transmembrane region" description="Helical" evidence="6">
    <location>
        <begin position="301"/>
        <end position="330"/>
    </location>
</feature>
<gene>
    <name evidence="7" type="ORF">GTO87_08025</name>
</gene>